<dbReference type="Proteomes" id="UP000233556">
    <property type="component" value="Unassembled WGS sequence"/>
</dbReference>
<organism evidence="2 3">
    <name type="scientific">Limosa lapponica baueri</name>
    <dbReference type="NCBI Taxonomy" id="1758121"/>
    <lineage>
        <taxon>Eukaryota</taxon>
        <taxon>Metazoa</taxon>
        <taxon>Chordata</taxon>
        <taxon>Craniata</taxon>
        <taxon>Vertebrata</taxon>
        <taxon>Euteleostomi</taxon>
        <taxon>Archelosauria</taxon>
        <taxon>Archosauria</taxon>
        <taxon>Dinosauria</taxon>
        <taxon>Saurischia</taxon>
        <taxon>Theropoda</taxon>
        <taxon>Coelurosauria</taxon>
        <taxon>Aves</taxon>
        <taxon>Neognathae</taxon>
        <taxon>Neoaves</taxon>
        <taxon>Charadriiformes</taxon>
        <taxon>Scolopacidae</taxon>
        <taxon>Limosa</taxon>
    </lineage>
</organism>
<proteinExistence type="predicted"/>
<feature type="region of interest" description="Disordered" evidence="1">
    <location>
        <begin position="30"/>
        <end position="51"/>
    </location>
</feature>
<name>A0A2I0TUL0_LIMLA</name>
<keyword evidence="3" id="KW-1185">Reference proteome</keyword>
<protein>
    <submittedName>
        <fullName evidence="2">Uncharacterized protein</fullName>
    </submittedName>
</protein>
<dbReference type="AlphaFoldDB" id="A0A2I0TUL0"/>
<gene>
    <name evidence="2" type="ORF">llap_12197</name>
</gene>
<evidence type="ECO:0000313" key="2">
    <source>
        <dbReference type="EMBL" id="PKU37498.1"/>
    </source>
</evidence>
<dbReference type="EMBL" id="KZ507117">
    <property type="protein sequence ID" value="PKU37498.1"/>
    <property type="molecule type" value="Genomic_DNA"/>
</dbReference>
<feature type="compositionally biased region" description="Polar residues" evidence="1">
    <location>
        <begin position="159"/>
        <end position="174"/>
    </location>
</feature>
<feature type="region of interest" description="Disordered" evidence="1">
    <location>
        <begin position="159"/>
        <end position="180"/>
    </location>
</feature>
<evidence type="ECO:0000313" key="3">
    <source>
        <dbReference type="Proteomes" id="UP000233556"/>
    </source>
</evidence>
<feature type="compositionally biased region" description="Basic and acidic residues" evidence="1">
    <location>
        <begin position="32"/>
        <end position="51"/>
    </location>
</feature>
<sequence>MTGWILELSAIRLFVLQPGTPKTWEIFSGVSGREEEKEGRQKTREGEDPGVEKEGEVQLWVLFWPLCKGCNSVVIENMKILCAAAKQYQLLCIIADISAVESLPGKLGLVIIRRYSALSWLEAILLYSVVTIRGEFCEASYLVGKNKVVEQGSDQSLSNIGNLSPGNKSANLQAASEEET</sequence>
<reference evidence="3" key="1">
    <citation type="submission" date="2017-11" db="EMBL/GenBank/DDBJ databases">
        <authorList>
            <person name="Lima N.C."/>
            <person name="Parody-Merino A.M."/>
            <person name="Battley P.F."/>
            <person name="Fidler A.E."/>
            <person name="Prosdocimi F."/>
        </authorList>
    </citation>
    <scope>NUCLEOTIDE SEQUENCE [LARGE SCALE GENOMIC DNA]</scope>
</reference>
<reference evidence="3" key="2">
    <citation type="submission" date="2017-12" db="EMBL/GenBank/DDBJ databases">
        <title>Genome sequence of the Bar-tailed Godwit (Limosa lapponica baueri).</title>
        <authorList>
            <person name="Lima N.C.B."/>
            <person name="Parody-Merino A.M."/>
            <person name="Battley P.F."/>
            <person name="Fidler A.E."/>
            <person name="Prosdocimi F."/>
        </authorList>
    </citation>
    <scope>NUCLEOTIDE SEQUENCE [LARGE SCALE GENOMIC DNA]</scope>
</reference>
<accession>A0A2I0TUL0</accession>
<evidence type="ECO:0000256" key="1">
    <source>
        <dbReference type="SAM" id="MobiDB-lite"/>
    </source>
</evidence>